<dbReference type="EMBL" id="JAWZYT010000315">
    <property type="protein sequence ID" value="KAK4324904.1"/>
    <property type="molecule type" value="Genomic_DNA"/>
</dbReference>
<keyword evidence="2" id="KW-1185">Reference proteome</keyword>
<reference evidence="1" key="1">
    <citation type="submission" date="2023-11" db="EMBL/GenBank/DDBJ databases">
        <title>Genome assemblies of two species of porcelain crab, Petrolisthes cinctipes and Petrolisthes manimaculis (Anomura: Porcellanidae).</title>
        <authorList>
            <person name="Angst P."/>
        </authorList>
    </citation>
    <scope>NUCLEOTIDE SEQUENCE</scope>
    <source>
        <strain evidence="1">PB745_02</strain>
        <tissue evidence="1">Gill</tissue>
    </source>
</reference>
<comment type="caution">
    <text evidence="1">The sequence shown here is derived from an EMBL/GenBank/DDBJ whole genome shotgun (WGS) entry which is preliminary data.</text>
</comment>
<organism evidence="1 2">
    <name type="scientific">Petrolisthes manimaculis</name>
    <dbReference type="NCBI Taxonomy" id="1843537"/>
    <lineage>
        <taxon>Eukaryota</taxon>
        <taxon>Metazoa</taxon>
        <taxon>Ecdysozoa</taxon>
        <taxon>Arthropoda</taxon>
        <taxon>Crustacea</taxon>
        <taxon>Multicrustacea</taxon>
        <taxon>Malacostraca</taxon>
        <taxon>Eumalacostraca</taxon>
        <taxon>Eucarida</taxon>
        <taxon>Decapoda</taxon>
        <taxon>Pleocyemata</taxon>
        <taxon>Anomura</taxon>
        <taxon>Galatheoidea</taxon>
        <taxon>Porcellanidae</taxon>
        <taxon>Petrolisthes</taxon>
    </lineage>
</organism>
<protein>
    <submittedName>
        <fullName evidence="1">Uncharacterized protein</fullName>
    </submittedName>
</protein>
<proteinExistence type="predicted"/>
<dbReference type="AlphaFoldDB" id="A0AAE1UNY6"/>
<evidence type="ECO:0000313" key="1">
    <source>
        <dbReference type="EMBL" id="KAK4324904.1"/>
    </source>
</evidence>
<sequence length="96" mass="10273">MIDQVEESHLMCSIYIKEDRKPVRSSPCGNITAPMGWVSVYTTRCEEGSDIQTLVSASAVTPCATNTTRKLAGAATVTVKAQTLSAAFLKPSHLSL</sequence>
<gene>
    <name evidence="1" type="ORF">Pmani_004490</name>
</gene>
<dbReference type="Proteomes" id="UP001292094">
    <property type="component" value="Unassembled WGS sequence"/>
</dbReference>
<name>A0AAE1UNY6_9EUCA</name>
<evidence type="ECO:0000313" key="2">
    <source>
        <dbReference type="Proteomes" id="UP001292094"/>
    </source>
</evidence>
<accession>A0AAE1UNY6</accession>